<sequence>MRGNGFRLRVQLFRFGKLVASLKKDQQIIAKDVEGLSKAIDNFAVAKVKRTLMKRDAIDALYFDLVVKLNKQLKEVEQQVEQQRIEEE</sequence>
<name>A0AAD9QK18_ACRCE</name>
<proteinExistence type="predicted"/>
<dbReference type="Gene3D" id="6.10.220.10">
    <property type="match status" value="1"/>
</dbReference>
<comment type="caution">
    <text evidence="1">The sequence shown here is derived from an EMBL/GenBank/DDBJ whole genome shotgun (WGS) entry which is preliminary data.</text>
</comment>
<accession>A0AAD9QK18</accession>
<dbReference type="AlphaFoldDB" id="A0AAD9QK18"/>
<gene>
    <name evidence="1" type="ORF">P5673_014338</name>
</gene>
<evidence type="ECO:0000313" key="2">
    <source>
        <dbReference type="Proteomes" id="UP001249851"/>
    </source>
</evidence>
<organism evidence="1 2">
    <name type="scientific">Acropora cervicornis</name>
    <name type="common">Staghorn coral</name>
    <dbReference type="NCBI Taxonomy" id="6130"/>
    <lineage>
        <taxon>Eukaryota</taxon>
        <taxon>Metazoa</taxon>
        <taxon>Cnidaria</taxon>
        <taxon>Anthozoa</taxon>
        <taxon>Hexacorallia</taxon>
        <taxon>Scleractinia</taxon>
        <taxon>Astrocoeniina</taxon>
        <taxon>Acroporidae</taxon>
        <taxon>Acropora</taxon>
    </lineage>
</organism>
<protein>
    <submittedName>
        <fullName evidence="1">Uncharacterized protein</fullName>
    </submittedName>
</protein>
<dbReference type="EMBL" id="JARQWQ010000028">
    <property type="protein sequence ID" value="KAK2562647.1"/>
    <property type="molecule type" value="Genomic_DNA"/>
</dbReference>
<keyword evidence="2" id="KW-1185">Reference proteome</keyword>
<reference evidence="1" key="2">
    <citation type="journal article" date="2023" name="Science">
        <title>Genomic signatures of disease resistance in endangered staghorn corals.</title>
        <authorList>
            <person name="Vollmer S.V."/>
            <person name="Selwyn J.D."/>
            <person name="Despard B.A."/>
            <person name="Roesel C.L."/>
        </authorList>
    </citation>
    <scope>NUCLEOTIDE SEQUENCE</scope>
    <source>
        <strain evidence="1">K2</strain>
    </source>
</reference>
<evidence type="ECO:0000313" key="1">
    <source>
        <dbReference type="EMBL" id="KAK2562647.1"/>
    </source>
</evidence>
<dbReference type="Proteomes" id="UP001249851">
    <property type="component" value="Unassembled WGS sequence"/>
</dbReference>
<reference evidence="1" key="1">
    <citation type="journal article" date="2023" name="G3 (Bethesda)">
        <title>Whole genome assembly and annotation of the endangered Caribbean coral Acropora cervicornis.</title>
        <authorList>
            <person name="Selwyn J.D."/>
            <person name="Vollmer S.V."/>
        </authorList>
    </citation>
    <scope>NUCLEOTIDE SEQUENCE</scope>
    <source>
        <strain evidence="1">K2</strain>
    </source>
</reference>